<evidence type="ECO:0000256" key="1">
    <source>
        <dbReference type="ARBA" id="ARBA00011073"/>
    </source>
</evidence>
<gene>
    <name evidence="7" type="ORF">ACFQ5G_24795</name>
</gene>
<keyword evidence="2 5" id="KW-0645">Protease</keyword>
<comment type="caution">
    <text evidence="7">The sequence shown here is derived from an EMBL/GenBank/DDBJ whole genome shotgun (WGS) entry which is preliminary data.</text>
</comment>
<dbReference type="InterPro" id="IPR006311">
    <property type="entry name" value="TAT_signal"/>
</dbReference>
<dbReference type="PANTHER" id="PTHR43806:SF11">
    <property type="entry name" value="CEREVISIN-RELATED"/>
    <property type="match status" value="1"/>
</dbReference>
<feature type="active site" description="Charge relay system" evidence="5">
    <location>
        <position position="370"/>
    </location>
</feature>
<dbReference type="PROSITE" id="PS51892">
    <property type="entry name" value="SUBTILASE"/>
    <property type="match status" value="1"/>
</dbReference>
<evidence type="ECO:0000259" key="6">
    <source>
        <dbReference type="Pfam" id="PF00082"/>
    </source>
</evidence>
<dbReference type="Pfam" id="PF17957">
    <property type="entry name" value="Big_7"/>
    <property type="match status" value="1"/>
</dbReference>
<dbReference type="RefSeq" id="WP_317788616.1">
    <property type="nucleotide sequence ID" value="NZ_AP028461.1"/>
</dbReference>
<accession>A0ABW4ACQ7</accession>
<dbReference type="InterPro" id="IPR036852">
    <property type="entry name" value="Peptidase_S8/S53_dom_sf"/>
</dbReference>
<comment type="similarity">
    <text evidence="1 5">Belongs to the peptidase S8 family.</text>
</comment>
<evidence type="ECO:0000256" key="2">
    <source>
        <dbReference type="ARBA" id="ARBA00022670"/>
    </source>
</evidence>
<name>A0ABW4ACQ7_9ACTN</name>
<dbReference type="InterPro" id="IPR022398">
    <property type="entry name" value="Peptidase_S8_His-AS"/>
</dbReference>
<dbReference type="InterPro" id="IPR013783">
    <property type="entry name" value="Ig-like_fold"/>
</dbReference>
<feature type="active site" description="Charge relay system" evidence="5">
    <location>
        <position position="190"/>
    </location>
</feature>
<keyword evidence="8" id="KW-1185">Reference proteome</keyword>
<reference evidence="8" key="1">
    <citation type="journal article" date="2019" name="Int. J. Syst. Evol. Microbiol.">
        <title>The Global Catalogue of Microorganisms (GCM) 10K type strain sequencing project: providing services to taxonomists for standard genome sequencing and annotation.</title>
        <authorList>
            <consortium name="The Broad Institute Genomics Platform"/>
            <consortium name="The Broad Institute Genome Sequencing Center for Infectious Disease"/>
            <person name="Wu L."/>
            <person name="Ma J."/>
        </authorList>
    </citation>
    <scope>NUCLEOTIDE SEQUENCE [LARGE SCALE GENOMIC DNA]</scope>
    <source>
        <strain evidence="8">CCM 7526</strain>
    </source>
</reference>
<dbReference type="InterPro" id="IPR050131">
    <property type="entry name" value="Peptidase_S8_subtilisin-like"/>
</dbReference>
<evidence type="ECO:0000256" key="4">
    <source>
        <dbReference type="ARBA" id="ARBA00022825"/>
    </source>
</evidence>
<evidence type="ECO:0000313" key="7">
    <source>
        <dbReference type="EMBL" id="MFD1368581.1"/>
    </source>
</evidence>
<proteinExistence type="inferred from homology"/>
<organism evidence="7 8">
    <name type="scientific">Actinoplanes sichuanensis</name>
    <dbReference type="NCBI Taxonomy" id="512349"/>
    <lineage>
        <taxon>Bacteria</taxon>
        <taxon>Bacillati</taxon>
        <taxon>Actinomycetota</taxon>
        <taxon>Actinomycetes</taxon>
        <taxon>Micromonosporales</taxon>
        <taxon>Micromonosporaceae</taxon>
        <taxon>Actinoplanes</taxon>
    </lineage>
</organism>
<dbReference type="PANTHER" id="PTHR43806">
    <property type="entry name" value="PEPTIDASE S8"/>
    <property type="match status" value="1"/>
</dbReference>
<evidence type="ECO:0000313" key="8">
    <source>
        <dbReference type="Proteomes" id="UP001597183"/>
    </source>
</evidence>
<feature type="active site" description="Charge relay system" evidence="5">
    <location>
        <position position="158"/>
    </location>
</feature>
<dbReference type="Gene3D" id="3.40.50.200">
    <property type="entry name" value="Peptidase S8/S53 domain"/>
    <property type="match status" value="1"/>
</dbReference>
<dbReference type="Pfam" id="PF00082">
    <property type="entry name" value="Peptidase_S8"/>
    <property type="match status" value="1"/>
</dbReference>
<dbReference type="PROSITE" id="PS51318">
    <property type="entry name" value="TAT"/>
    <property type="match status" value="1"/>
</dbReference>
<dbReference type="InterPro" id="IPR000209">
    <property type="entry name" value="Peptidase_S8/S53_dom"/>
</dbReference>
<sequence length="609" mass="64067">MKSTRRRVIVGLAAVTTLTAGVVLAPVAGASVTGSARALPVRLLVGLRSGVATDVALPSLQRLGLPTADGDSTTRRLLGEIRAKAIEVPGARAAAVTAALKADPNVEYVQVDPQVEKADVTPNDPWITQNRQPELAQMNVPAAWDTTTGSAVTVAVVDTGVNAVGDLAGKVLPGYDFHNGDAYPSDDEGHGTMVSSLIAATPNNGKGMAGVCAQCKILPVKVLSATGVGYHSNIAKGIIWAAQNNAKIINMSLGGYSTSAVLQDAVAYANGKGALVVAAAGNENTSQKSYPAAYADVLAVGATDTRSTGGRARAEFSNYGSWVDVAAPGITAAMKSNGTYCYDDPISCWVYWTDPVTGRLMDDYEVQGTSFSAPLVSGVAALVASAHPNYSGGGLRYAITNSGRRDNTWTQFGSVDAVRAINTGSDTKAPTATGFWPSANAKVRGNVTMSLYGLTDDWSGVRNVNLYVDGKWHNWDYVAPFTPVLKTGTRNGAMKVQLLVYDKAGNHLWLPARWYTADNLAPSVSITKAPANKAKVKGTVKVYAKAADKSGISKVELIVNGKVVATDRTAGYVLSFKVASQKKTMKVRIRAYDMAGNVRYTTIRTYYRA</sequence>
<feature type="domain" description="Peptidase S8/S53" evidence="6">
    <location>
        <begin position="149"/>
        <end position="403"/>
    </location>
</feature>
<protein>
    <submittedName>
        <fullName evidence="7">S8 family serine peptidase</fullName>
    </submittedName>
</protein>
<dbReference type="SUPFAM" id="SSF52743">
    <property type="entry name" value="Subtilisin-like"/>
    <property type="match status" value="1"/>
</dbReference>
<keyword evidence="4 5" id="KW-0720">Serine protease</keyword>
<dbReference type="InterPro" id="IPR015500">
    <property type="entry name" value="Peptidase_S8_subtilisin-rel"/>
</dbReference>
<keyword evidence="3 5" id="KW-0378">Hydrolase</keyword>
<dbReference type="PRINTS" id="PR00723">
    <property type="entry name" value="SUBTILISIN"/>
</dbReference>
<dbReference type="Proteomes" id="UP001597183">
    <property type="component" value="Unassembled WGS sequence"/>
</dbReference>
<dbReference type="InterPro" id="IPR023828">
    <property type="entry name" value="Peptidase_S8_Ser-AS"/>
</dbReference>
<dbReference type="EMBL" id="JBHTMK010000037">
    <property type="protein sequence ID" value="MFD1368581.1"/>
    <property type="molecule type" value="Genomic_DNA"/>
</dbReference>
<dbReference type="PROSITE" id="PS00138">
    <property type="entry name" value="SUBTILASE_SER"/>
    <property type="match status" value="1"/>
</dbReference>
<evidence type="ECO:0000256" key="3">
    <source>
        <dbReference type="ARBA" id="ARBA00022801"/>
    </source>
</evidence>
<dbReference type="Gene3D" id="2.60.40.10">
    <property type="entry name" value="Immunoglobulins"/>
    <property type="match status" value="2"/>
</dbReference>
<dbReference type="PROSITE" id="PS00137">
    <property type="entry name" value="SUBTILASE_HIS"/>
    <property type="match status" value="1"/>
</dbReference>
<evidence type="ECO:0000256" key="5">
    <source>
        <dbReference type="PROSITE-ProRule" id="PRU01240"/>
    </source>
</evidence>